<organism evidence="8 9">
    <name type="scientific">Clostridium thermosuccinogenes</name>
    <dbReference type="NCBI Taxonomy" id="84032"/>
    <lineage>
        <taxon>Bacteria</taxon>
        <taxon>Bacillati</taxon>
        <taxon>Bacillota</taxon>
        <taxon>Clostridia</taxon>
        <taxon>Eubacteriales</taxon>
        <taxon>Clostridiaceae</taxon>
        <taxon>Clostridium</taxon>
    </lineage>
</organism>
<dbReference type="Proteomes" id="UP000236151">
    <property type="component" value="Unassembled WGS sequence"/>
</dbReference>
<evidence type="ECO:0000256" key="3">
    <source>
        <dbReference type="ARBA" id="ARBA00022692"/>
    </source>
</evidence>
<reference evidence="8 9" key="1">
    <citation type="submission" date="2017-06" db="EMBL/GenBank/DDBJ databases">
        <title>Investigating the central metabolism of Clostridium thermosuccinogenes.</title>
        <authorList>
            <person name="Koendjbiharie J.G."/>
            <person name="van Kranenburg R."/>
        </authorList>
    </citation>
    <scope>NUCLEOTIDE SEQUENCE [LARGE SCALE GENOMIC DNA]</scope>
    <source>
        <strain evidence="8 9">DSM 5806</strain>
    </source>
</reference>
<comment type="subcellular location">
    <subcellularLocation>
        <location evidence="1">Cell membrane</location>
        <topology evidence="1">Multi-pass membrane protein</topology>
    </subcellularLocation>
</comment>
<dbReference type="KEGG" id="cthd:CDO33_01940"/>
<dbReference type="InterPro" id="IPR038766">
    <property type="entry name" value="Membrane_comp_ABC_pdt"/>
</dbReference>
<accession>A0A2K2FEU6</accession>
<keyword evidence="5 6" id="KW-0472">Membrane</keyword>
<name>A0A2K2FEU6_9CLOT</name>
<feature type="transmembrane region" description="Helical" evidence="6">
    <location>
        <begin position="423"/>
        <end position="442"/>
    </location>
</feature>
<feature type="transmembrane region" description="Helical" evidence="6">
    <location>
        <begin position="726"/>
        <end position="751"/>
    </location>
</feature>
<proteinExistence type="predicted"/>
<evidence type="ECO:0000256" key="6">
    <source>
        <dbReference type="SAM" id="Phobius"/>
    </source>
</evidence>
<keyword evidence="4 6" id="KW-1133">Transmembrane helix</keyword>
<dbReference type="EMBL" id="NIOJ01000020">
    <property type="protein sequence ID" value="PNT99253.1"/>
    <property type="molecule type" value="Genomic_DNA"/>
</dbReference>
<evidence type="ECO:0000313" key="8">
    <source>
        <dbReference type="EMBL" id="PNT99253.1"/>
    </source>
</evidence>
<keyword evidence="2" id="KW-1003">Cell membrane</keyword>
<comment type="caution">
    <text evidence="8">The sequence shown here is derived from an EMBL/GenBank/DDBJ whole genome shotgun (WGS) entry which is preliminary data.</text>
</comment>
<evidence type="ECO:0000256" key="5">
    <source>
        <dbReference type="ARBA" id="ARBA00023136"/>
    </source>
</evidence>
<dbReference type="Pfam" id="PF02687">
    <property type="entry name" value="FtsX"/>
    <property type="match status" value="2"/>
</dbReference>
<feature type="transmembrane region" description="Helical" evidence="6">
    <location>
        <begin position="256"/>
        <end position="277"/>
    </location>
</feature>
<dbReference type="PANTHER" id="PTHR30287:SF1">
    <property type="entry name" value="INNER MEMBRANE PROTEIN"/>
    <property type="match status" value="1"/>
</dbReference>
<feature type="transmembrane region" description="Helical" evidence="6">
    <location>
        <begin position="636"/>
        <end position="658"/>
    </location>
</feature>
<feature type="domain" description="ABC3 transporter permease C-terminal" evidence="7">
    <location>
        <begin position="642"/>
        <end position="758"/>
    </location>
</feature>
<keyword evidence="3 6" id="KW-0812">Transmembrane</keyword>
<feature type="domain" description="ABC3 transporter permease C-terminal" evidence="7">
    <location>
        <begin position="256"/>
        <end position="369"/>
    </location>
</feature>
<dbReference type="OrthoDB" id="5137249at2"/>
<dbReference type="GO" id="GO:0005886">
    <property type="term" value="C:plasma membrane"/>
    <property type="evidence" value="ECO:0007669"/>
    <property type="project" value="UniProtKB-SubCell"/>
</dbReference>
<feature type="transmembrane region" description="Helical" evidence="6">
    <location>
        <begin position="344"/>
        <end position="367"/>
    </location>
</feature>
<feature type="transmembrane region" description="Helical" evidence="6">
    <location>
        <begin position="692"/>
        <end position="714"/>
    </location>
</feature>
<evidence type="ECO:0000256" key="4">
    <source>
        <dbReference type="ARBA" id="ARBA00022989"/>
    </source>
</evidence>
<dbReference type="InterPro" id="IPR003838">
    <property type="entry name" value="ABC3_permease_C"/>
</dbReference>
<keyword evidence="9" id="KW-1185">Reference proteome</keyword>
<sequence>MVKYTLSKKLFRDMVKAKWQFLSIIILCALGVMVFSGLDAAWREIGASVNNYFESQKLADFWVAVPYADQDTENTIRHLHGVKDVQSRITMEVAADLPGEPDLMLHALDGQARINIPVVQSGAMLSGSDPRGCLLEQQFAQAHNLSVGDSLTIKISGQEQTFIIRGLIVSPEYIITAKDLLPDPQSYGFMIANSAAFPQAPLNEITVLLSEAADSKAVKEAIEAALPYALVRDRTAHQSTEMIKSEVAQFKSLSSVFPVLFFAVSALIVLTTMTRMVDNQRTQMGILKALGYHDRKILWHYLSYGFYPSLVGSVAGLLIGRYTLPAYIWKLESVFYKLPPKVPAQLSFEALLVCALSILLSCLICYLSCRKLFKEVPAALLRPKAPKAGSRILLERFPAFWGRLKFNAKMILRNLFRSKTRTIMALLGVLCCTALIITAFGLQDTFQNLVFTHYGQTLHYDIRADLTRDAGEFSTYKQKIPAQTVEGLMERIVSVQKDGGSRTTLLSVLEGNQTLIDLGVDMQSNMLPGDGIIITEKLARLLDMEVGDTVTLKFPGDKDPVQLKIKRLASVGIGQGLYMSVDLWESLGKGAFVPTALLIKEPAANCIDYLNQLDEVDSMDWISSLQEKTISGMQSIMSITVLMIAFALTLAFVVLYNMGILNFVERTREFATLKVLGYHQKEIQSLIVRENALISCLGIVSGILPGLGLNTIVMRASEPDDMLFSPVVSALSIVIACGLTLAFSLLIQIFLARKVKSIDMVEALKSVE</sequence>
<protein>
    <recommendedName>
        <fullName evidence="7">ABC3 transporter permease C-terminal domain-containing protein</fullName>
    </recommendedName>
</protein>
<feature type="transmembrane region" description="Helical" evidence="6">
    <location>
        <begin position="21"/>
        <end position="42"/>
    </location>
</feature>
<dbReference type="PANTHER" id="PTHR30287">
    <property type="entry name" value="MEMBRANE COMPONENT OF PREDICTED ABC SUPERFAMILY METABOLITE UPTAKE TRANSPORTER"/>
    <property type="match status" value="1"/>
</dbReference>
<dbReference type="AlphaFoldDB" id="A0A2K2FEU6"/>
<dbReference type="RefSeq" id="WP_103081438.1">
    <property type="nucleotide sequence ID" value="NZ_CP021850.1"/>
</dbReference>
<evidence type="ECO:0000259" key="7">
    <source>
        <dbReference type="Pfam" id="PF02687"/>
    </source>
</evidence>
<feature type="transmembrane region" description="Helical" evidence="6">
    <location>
        <begin position="298"/>
        <end position="324"/>
    </location>
</feature>
<gene>
    <name evidence="8" type="ORF">CDQ84_09170</name>
</gene>
<evidence type="ECO:0000256" key="1">
    <source>
        <dbReference type="ARBA" id="ARBA00004651"/>
    </source>
</evidence>
<evidence type="ECO:0000256" key="2">
    <source>
        <dbReference type="ARBA" id="ARBA00022475"/>
    </source>
</evidence>
<evidence type="ECO:0000313" key="9">
    <source>
        <dbReference type="Proteomes" id="UP000236151"/>
    </source>
</evidence>